<feature type="domain" description="Tyrosine-protein kinase G-rich" evidence="9">
    <location>
        <begin position="418"/>
        <end position="479"/>
    </location>
</feature>
<name>A0A7T0BX97_9BACT</name>
<dbReference type="PANTHER" id="PTHR32309">
    <property type="entry name" value="TYROSINE-PROTEIN KINASE"/>
    <property type="match status" value="1"/>
</dbReference>
<dbReference type="InterPro" id="IPR050445">
    <property type="entry name" value="Bact_polysacc_biosynth/exp"/>
</dbReference>
<sequence length="519" mass="60073">MAEQEIRPLSIRDFLATLFKRKRLIMVLFLLGVIGVTAGVYLWPKTYEATAKILVKLGRENISISSLSESAQSKVMTSLQVRIEDINSEIEILRKRELVEQLIENLGMDFLVPKGPRKWYQKLKDDIIDGIKEALYYLKLVKRLTPYEQLVLGITKNLNVEQIPRSDIILVTFHWGDPEIARQAVQTLIELFLENHIDIHKTSEDFTFLQQQVNLTRDRLEELETRLEDLKLNEGIISYIDQQRLLLQNKADLEEAKKLVETELAGARSEIEEYGKELSEESEVIKIDSQFKRNPILDPLKTKLLNLELEKAKLENKFLPDSRPIKEIKNEIEKVKAKLEIEQERVAGIVTMGVNQIYESTRKGLIQTRVRLGSLREKKDILERQLKWYDDNLKRLSFSEMELKRLDRLIGIESGNYKLYRKRLEEARVSNLLDARRVVNVKVIEQPVATYFPIKPKKLKIIGIGILISLVVGIAMAILFDYLDHTLHTTEEVDRYIGLRVLASVPEGTRELPLPGEKT</sequence>
<dbReference type="InterPro" id="IPR003856">
    <property type="entry name" value="LPS_length_determ_N"/>
</dbReference>
<evidence type="ECO:0000259" key="8">
    <source>
        <dbReference type="Pfam" id="PF02706"/>
    </source>
</evidence>
<accession>A0A7T0BX97</accession>
<evidence type="ECO:0000256" key="5">
    <source>
        <dbReference type="ARBA" id="ARBA00023136"/>
    </source>
</evidence>
<keyword evidence="2" id="KW-1003">Cell membrane</keyword>
<evidence type="ECO:0000256" key="6">
    <source>
        <dbReference type="SAM" id="Coils"/>
    </source>
</evidence>
<evidence type="ECO:0000256" key="3">
    <source>
        <dbReference type="ARBA" id="ARBA00022692"/>
    </source>
</evidence>
<evidence type="ECO:0008006" key="12">
    <source>
        <dbReference type="Google" id="ProtNLM"/>
    </source>
</evidence>
<dbReference type="InterPro" id="IPR032807">
    <property type="entry name" value="GNVR"/>
</dbReference>
<dbReference type="Pfam" id="PF02706">
    <property type="entry name" value="Wzz"/>
    <property type="match status" value="1"/>
</dbReference>
<evidence type="ECO:0000259" key="9">
    <source>
        <dbReference type="Pfam" id="PF13807"/>
    </source>
</evidence>
<dbReference type="AlphaFoldDB" id="A0A7T0BX97"/>
<feature type="domain" description="Polysaccharide chain length determinant N-terminal" evidence="8">
    <location>
        <begin position="10"/>
        <end position="106"/>
    </location>
</feature>
<dbReference type="GO" id="GO:0005886">
    <property type="term" value="C:plasma membrane"/>
    <property type="evidence" value="ECO:0007669"/>
    <property type="project" value="UniProtKB-SubCell"/>
</dbReference>
<keyword evidence="5 7" id="KW-0472">Membrane</keyword>
<feature type="transmembrane region" description="Helical" evidence="7">
    <location>
        <begin position="24"/>
        <end position="43"/>
    </location>
</feature>
<evidence type="ECO:0000256" key="4">
    <source>
        <dbReference type="ARBA" id="ARBA00022989"/>
    </source>
</evidence>
<keyword evidence="6" id="KW-0175">Coiled coil</keyword>
<feature type="transmembrane region" description="Helical" evidence="7">
    <location>
        <begin position="461"/>
        <end position="480"/>
    </location>
</feature>
<evidence type="ECO:0000256" key="7">
    <source>
        <dbReference type="SAM" id="Phobius"/>
    </source>
</evidence>
<dbReference type="KEGG" id="nli:G3M70_12270"/>
<comment type="subcellular location">
    <subcellularLocation>
        <location evidence="1">Cell membrane</location>
        <topology evidence="1">Multi-pass membrane protein</topology>
    </subcellularLocation>
</comment>
<reference evidence="10 11" key="1">
    <citation type="submission" date="2020-02" db="EMBL/GenBank/DDBJ databases">
        <title>Genomic and physiological characterization of two novel Nitrospinaceae genera.</title>
        <authorList>
            <person name="Mueller A.J."/>
            <person name="Jung M.-Y."/>
            <person name="Strachan C.R."/>
            <person name="Herbold C.W."/>
            <person name="Kirkegaard R.H."/>
            <person name="Daims H."/>
        </authorList>
    </citation>
    <scope>NUCLEOTIDE SEQUENCE [LARGE SCALE GENOMIC DNA]</scope>
    <source>
        <strain evidence="10">EB</strain>
    </source>
</reference>
<protein>
    <recommendedName>
        <fullName evidence="12">Polysaccharide chain length determinant N-terminal domain-containing protein</fullName>
    </recommendedName>
</protein>
<evidence type="ECO:0000313" key="11">
    <source>
        <dbReference type="Proteomes" id="UP000594688"/>
    </source>
</evidence>
<dbReference type="PANTHER" id="PTHR32309:SF13">
    <property type="entry name" value="FERRIC ENTEROBACTIN TRANSPORT PROTEIN FEPE"/>
    <property type="match status" value="1"/>
</dbReference>
<evidence type="ECO:0000313" key="10">
    <source>
        <dbReference type="EMBL" id="QPJ62604.1"/>
    </source>
</evidence>
<evidence type="ECO:0000256" key="1">
    <source>
        <dbReference type="ARBA" id="ARBA00004651"/>
    </source>
</evidence>
<feature type="coiled-coil region" evidence="6">
    <location>
        <begin position="206"/>
        <end position="345"/>
    </location>
</feature>
<keyword evidence="3 7" id="KW-0812">Transmembrane</keyword>
<evidence type="ECO:0000256" key="2">
    <source>
        <dbReference type="ARBA" id="ARBA00022475"/>
    </source>
</evidence>
<gene>
    <name evidence="10" type="ORF">G3M70_12270</name>
</gene>
<organism evidence="10 11">
    <name type="scientific">Candidatus Nitronauta litoralis</name>
    <dbReference type="NCBI Taxonomy" id="2705533"/>
    <lineage>
        <taxon>Bacteria</taxon>
        <taxon>Pseudomonadati</taxon>
        <taxon>Nitrospinota/Tectimicrobiota group</taxon>
        <taxon>Nitrospinota</taxon>
        <taxon>Nitrospinia</taxon>
        <taxon>Nitrospinales</taxon>
        <taxon>Nitrospinaceae</taxon>
        <taxon>Candidatus Nitronauta</taxon>
    </lineage>
</organism>
<dbReference type="Pfam" id="PF13807">
    <property type="entry name" value="GNVR"/>
    <property type="match status" value="1"/>
</dbReference>
<keyword evidence="4 7" id="KW-1133">Transmembrane helix</keyword>
<proteinExistence type="predicted"/>
<dbReference type="EMBL" id="CP048685">
    <property type="protein sequence ID" value="QPJ62604.1"/>
    <property type="molecule type" value="Genomic_DNA"/>
</dbReference>
<dbReference type="GO" id="GO:0004713">
    <property type="term" value="F:protein tyrosine kinase activity"/>
    <property type="evidence" value="ECO:0007669"/>
    <property type="project" value="TreeGrafter"/>
</dbReference>
<dbReference type="Proteomes" id="UP000594688">
    <property type="component" value="Chromosome"/>
</dbReference>